<dbReference type="Pfam" id="PF06388">
    <property type="entry name" value="DUF1075"/>
    <property type="match status" value="1"/>
</dbReference>
<feature type="domain" description="HIG1" evidence="9">
    <location>
        <begin position="323"/>
        <end position="416"/>
    </location>
</feature>
<evidence type="ECO:0000256" key="4">
    <source>
        <dbReference type="ARBA" id="ARBA00022692"/>
    </source>
</evidence>
<name>A0A0D8XGD3_DICVI</name>
<feature type="transmembrane region" description="Helical" evidence="7">
    <location>
        <begin position="354"/>
        <end position="374"/>
    </location>
</feature>
<comment type="subcellular location">
    <subcellularLocation>
        <location evidence="1">Membrane</location>
        <topology evidence="1">Single-pass membrane protein</topology>
    </subcellularLocation>
    <subcellularLocation>
        <location evidence="2">Mitochondrion membrane</location>
    </subcellularLocation>
</comment>
<dbReference type="STRING" id="29172.A0A0D8XGD3"/>
<dbReference type="InterPro" id="IPR009432">
    <property type="entry name" value="DUF1075"/>
</dbReference>
<dbReference type="PANTHER" id="PTHR12297:SF17">
    <property type="entry name" value="HIG1 DOMAIN-CONTAINING PROTEIN"/>
    <property type="match status" value="1"/>
</dbReference>
<feature type="signal peptide" evidence="8">
    <location>
        <begin position="1"/>
        <end position="17"/>
    </location>
</feature>
<feature type="chain" id="PRO_5002335757" evidence="8">
    <location>
        <begin position="18"/>
        <end position="431"/>
    </location>
</feature>
<evidence type="ECO:0000256" key="2">
    <source>
        <dbReference type="ARBA" id="ARBA00004325"/>
    </source>
</evidence>
<comment type="similarity">
    <text evidence="3">Belongs to the UPF0389 family.</text>
</comment>
<reference evidence="10 11" key="1">
    <citation type="submission" date="2013-11" db="EMBL/GenBank/DDBJ databases">
        <title>Draft genome of the bovine lungworm Dictyocaulus viviparus.</title>
        <authorList>
            <person name="Mitreva M."/>
        </authorList>
    </citation>
    <scope>NUCLEOTIDE SEQUENCE [LARGE SCALE GENOMIC DNA]</scope>
    <source>
        <strain evidence="10 11">HannoverDv2000</strain>
    </source>
</reference>
<reference evidence="11" key="2">
    <citation type="journal article" date="2016" name="Sci. Rep.">
        <title>Dictyocaulus viviparus genome, variome and transcriptome elucidate lungworm biology and support future intervention.</title>
        <authorList>
            <person name="McNulty S.N."/>
            <person name="Strube C."/>
            <person name="Rosa B.A."/>
            <person name="Martin J.C."/>
            <person name="Tyagi R."/>
            <person name="Choi Y.J."/>
            <person name="Wang Q."/>
            <person name="Hallsworth Pepin K."/>
            <person name="Zhang X."/>
            <person name="Ozersky P."/>
            <person name="Wilson R.K."/>
            <person name="Sternberg P.W."/>
            <person name="Gasser R.B."/>
            <person name="Mitreva M."/>
        </authorList>
    </citation>
    <scope>NUCLEOTIDE SEQUENCE [LARGE SCALE GENOMIC DNA]</scope>
    <source>
        <strain evidence="11">HannoverDv2000</strain>
    </source>
</reference>
<proteinExistence type="inferred from homology"/>
<evidence type="ECO:0000313" key="10">
    <source>
        <dbReference type="EMBL" id="KJH43710.1"/>
    </source>
</evidence>
<evidence type="ECO:0000256" key="3">
    <source>
        <dbReference type="ARBA" id="ARBA00007363"/>
    </source>
</evidence>
<dbReference type="InterPro" id="IPR007667">
    <property type="entry name" value="Hypoxia_induced_domain"/>
</dbReference>
<dbReference type="GO" id="GO:0097250">
    <property type="term" value="P:mitochondrial respirasome assembly"/>
    <property type="evidence" value="ECO:0007669"/>
    <property type="project" value="TreeGrafter"/>
</dbReference>
<dbReference type="Pfam" id="PF04588">
    <property type="entry name" value="HIG_1_N"/>
    <property type="match status" value="1"/>
</dbReference>
<accession>A0A0D8XGD3</accession>
<evidence type="ECO:0000256" key="7">
    <source>
        <dbReference type="SAM" id="Phobius"/>
    </source>
</evidence>
<gene>
    <name evidence="10" type="ORF">DICVIV_10269</name>
</gene>
<dbReference type="OrthoDB" id="6604018at2759"/>
<keyword evidence="4 7" id="KW-0812">Transmembrane</keyword>
<dbReference type="AlphaFoldDB" id="A0A0D8XGD3"/>
<evidence type="ECO:0000256" key="5">
    <source>
        <dbReference type="ARBA" id="ARBA00022989"/>
    </source>
</evidence>
<evidence type="ECO:0000256" key="8">
    <source>
        <dbReference type="SAM" id="SignalP"/>
    </source>
</evidence>
<dbReference type="InterPro" id="IPR050355">
    <property type="entry name" value="RCF1"/>
</dbReference>
<evidence type="ECO:0000256" key="6">
    <source>
        <dbReference type="ARBA" id="ARBA00023136"/>
    </source>
</evidence>
<evidence type="ECO:0000259" key="9">
    <source>
        <dbReference type="PROSITE" id="PS51503"/>
    </source>
</evidence>
<dbReference type="PANTHER" id="PTHR12297">
    <property type="entry name" value="HYPOXIA-INDUCBILE GENE 1 HIG1 -RELATED"/>
    <property type="match status" value="1"/>
</dbReference>
<keyword evidence="11" id="KW-1185">Reference proteome</keyword>
<feature type="transmembrane region" description="Helical" evidence="7">
    <location>
        <begin position="192"/>
        <end position="209"/>
    </location>
</feature>
<dbReference type="Gene3D" id="6.10.140.1320">
    <property type="match status" value="1"/>
</dbReference>
<dbReference type="GO" id="GO:0031966">
    <property type="term" value="C:mitochondrial membrane"/>
    <property type="evidence" value="ECO:0007669"/>
    <property type="project" value="UniProtKB-SubCell"/>
</dbReference>
<feature type="transmembrane region" description="Helical" evidence="7">
    <location>
        <begin position="386"/>
        <end position="406"/>
    </location>
</feature>
<keyword evidence="8" id="KW-0732">Signal</keyword>
<keyword evidence="5 7" id="KW-1133">Transmembrane helix</keyword>
<dbReference type="PROSITE" id="PS51503">
    <property type="entry name" value="HIG1"/>
    <property type="match status" value="1"/>
</dbReference>
<sequence length="431" mass="48378">MLISEIFLFLRFKYVVCCDLMIAVVISHCEFDLRKCSLEFVVSRQYAMPCYFRCFFRAKTFGSSFSPTKVGNFSMLACAERSSMLCLESFFPSISLSRRMISDRISEAYKSPLKKSSQTDEKDGAPSYVIKASYGDHILKQRIFGADAGSGIQPTKWQKRFLVITRVYKNQAEIPPYIASGTMARMHNRMRVLFIFVAVIIFYIVFFIAEITNSNRIDRDRDAGIVVKKMPFLHFGESQSVGDETNETNSLCTLSDQLGQFNTNFAVIFLHNLPPTNMEVFRKVFMNSTTVQKSFDDSTVTENSPREQISGIEKEGRYSGIPAIPSDIAFSSGKDIAGKKKSGVASQMARNPTVILGMGLTTLALLGMLKSSFIGDKLGTQKYMRYRIIAQFFTVTALVAGVTIFGSTYKDDDVVKSKASVQKPEIQLNKQ</sequence>
<protein>
    <submittedName>
        <fullName evidence="10">Hypoxia induced protein region</fullName>
    </submittedName>
</protein>
<dbReference type="Proteomes" id="UP000053766">
    <property type="component" value="Unassembled WGS sequence"/>
</dbReference>
<keyword evidence="6 7" id="KW-0472">Membrane</keyword>
<organism evidence="10 11">
    <name type="scientific">Dictyocaulus viviparus</name>
    <name type="common">Bovine lungworm</name>
    <dbReference type="NCBI Taxonomy" id="29172"/>
    <lineage>
        <taxon>Eukaryota</taxon>
        <taxon>Metazoa</taxon>
        <taxon>Ecdysozoa</taxon>
        <taxon>Nematoda</taxon>
        <taxon>Chromadorea</taxon>
        <taxon>Rhabditida</taxon>
        <taxon>Rhabditina</taxon>
        <taxon>Rhabditomorpha</taxon>
        <taxon>Strongyloidea</taxon>
        <taxon>Metastrongylidae</taxon>
        <taxon>Dictyocaulus</taxon>
    </lineage>
</organism>
<dbReference type="EMBL" id="KN716532">
    <property type="protein sequence ID" value="KJH43710.1"/>
    <property type="molecule type" value="Genomic_DNA"/>
</dbReference>
<evidence type="ECO:0000313" key="11">
    <source>
        <dbReference type="Proteomes" id="UP000053766"/>
    </source>
</evidence>
<evidence type="ECO:0000256" key="1">
    <source>
        <dbReference type="ARBA" id="ARBA00004167"/>
    </source>
</evidence>